<sequence length="385" mass="42987">MECKKYAFLILFLILFSKNPLLSQGGTLDSNKNTAPHNHEEHKGHGDSKDGKQHTDHLMESPAGLMGTHIHEPGKIMVEYRYMLMDMQGLYRGSDKINGALPMLLPHATSANGGTPVGEPGKGSSTYMMVPERMNMEMHMASFMTTIGENFSVMLMIPFVRNTMEMMNQGTYLKSYMSSSGVGDIQGQFSYRFLQRENHTLLLNFGMSFPTGSVDQSDSMGLSMGMARSRVPYNMQPGTGTYNPSPGLTYAGNSGNYFWGSQVLATLRNGKNDNGYRFGNRYDASFWFGYKILDWASLLGRIQYQKWDNIVGSDPVLDQKMDPQNDPNLQGGRRGLAFVGLNLRLPFLFSETRIQAEYGAPFYQHLNGPQLGTKSVVNLTAQMVF</sequence>
<dbReference type="EMBL" id="NPDT01000010">
    <property type="protein sequence ID" value="PJZ64463.1"/>
    <property type="molecule type" value="Genomic_DNA"/>
</dbReference>
<feature type="signal peptide" evidence="2">
    <location>
        <begin position="1"/>
        <end position="23"/>
    </location>
</feature>
<evidence type="ECO:0000313" key="3">
    <source>
        <dbReference type="EMBL" id="PJZ64463.1"/>
    </source>
</evidence>
<proteinExistence type="predicted"/>
<dbReference type="Proteomes" id="UP000231912">
    <property type="component" value="Unassembled WGS sequence"/>
</dbReference>
<comment type="caution">
    <text evidence="3">The sequence shown here is derived from an EMBL/GenBank/DDBJ whole genome shotgun (WGS) entry which is preliminary data.</text>
</comment>
<dbReference type="AlphaFoldDB" id="A0A2M9Z7Q3"/>
<feature type="region of interest" description="Disordered" evidence="1">
    <location>
        <begin position="27"/>
        <end position="59"/>
    </location>
</feature>
<feature type="chain" id="PRO_5014637923" evidence="2">
    <location>
        <begin position="24"/>
        <end position="385"/>
    </location>
</feature>
<dbReference type="RefSeq" id="WP_100760224.1">
    <property type="nucleotide sequence ID" value="NZ_NPDT01000010.1"/>
</dbReference>
<name>A0A2M9Z7Q3_9LEPT</name>
<evidence type="ECO:0000256" key="1">
    <source>
        <dbReference type="SAM" id="MobiDB-lite"/>
    </source>
</evidence>
<accession>A0A2M9Z7Q3</accession>
<keyword evidence="2" id="KW-0732">Signal</keyword>
<reference evidence="3 4" key="1">
    <citation type="submission" date="2017-07" db="EMBL/GenBank/DDBJ databases">
        <title>Leptospira spp. isolated from tropical soils.</title>
        <authorList>
            <person name="Thibeaux R."/>
            <person name="Iraola G."/>
            <person name="Ferres I."/>
            <person name="Bierque E."/>
            <person name="Girault D."/>
            <person name="Soupe-Gilbert M.-E."/>
            <person name="Picardeau M."/>
            <person name="Goarant C."/>
        </authorList>
    </citation>
    <scope>NUCLEOTIDE SEQUENCE [LARGE SCALE GENOMIC DNA]</scope>
    <source>
        <strain evidence="3 4">FH2-C-A2</strain>
    </source>
</reference>
<feature type="compositionally biased region" description="Polar residues" evidence="1">
    <location>
        <begin position="27"/>
        <end position="36"/>
    </location>
</feature>
<gene>
    <name evidence="3" type="ORF">CH371_18840</name>
</gene>
<protein>
    <submittedName>
        <fullName evidence="3">Meta-pathway of phenol degradation</fullName>
    </submittedName>
</protein>
<evidence type="ECO:0000256" key="2">
    <source>
        <dbReference type="SAM" id="SignalP"/>
    </source>
</evidence>
<organism evidence="3 4">
    <name type="scientific">Leptospira wolffii</name>
    <dbReference type="NCBI Taxonomy" id="409998"/>
    <lineage>
        <taxon>Bacteria</taxon>
        <taxon>Pseudomonadati</taxon>
        <taxon>Spirochaetota</taxon>
        <taxon>Spirochaetia</taxon>
        <taxon>Leptospirales</taxon>
        <taxon>Leptospiraceae</taxon>
        <taxon>Leptospira</taxon>
    </lineage>
</organism>
<feature type="compositionally biased region" description="Basic and acidic residues" evidence="1">
    <location>
        <begin position="37"/>
        <end position="59"/>
    </location>
</feature>
<evidence type="ECO:0000313" key="4">
    <source>
        <dbReference type="Proteomes" id="UP000231912"/>
    </source>
</evidence>